<comment type="caution">
    <text evidence="1">The sequence shown here is derived from an EMBL/GenBank/DDBJ whole genome shotgun (WGS) entry which is preliminary data.</text>
</comment>
<name>A0A8S9I997_BRACR</name>
<sequence length="69" mass="8088">MHKYGRYWENMNLEDDEFCYNLAQGDLNKNWEKSSAYFHGGCVARQSFISSGDKFSFYSEESLSRVAKN</sequence>
<evidence type="ECO:0000313" key="1">
    <source>
        <dbReference type="EMBL" id="KAF2566350.1"/>
    </source>
</evidence>
<protein>
    <submittedName>
        <fullName evidence="1">Uncharacterized protein</fullName>
    </submittedName>
</protein>
<organism evidence="1 2">
    <name type="scientific">Brassica cretica</name>
    <name type="common">Mustard</name>
    <dbReference type="NCBI Taxonomy" id="69181"/>
    <lineage>
        <taxon>Eukaryota</taxon>
        <taxon>Viridiplantae</taxon>
        <taxon>Streptophyta</taxon>
        <taxon>Embryophyta</taxon>
        <taxon>Tracheophyta</taxon>
        <taxon>Spermatophyta</taxon>
        <taxon>Magnoliopsida</taxon>
        <taxon>eudicotyledons</taxon>
        <taxon>Gunneridae</taxon>
        <taxon>Pentapetalae</taxon>
        <taxon>rosids</taxon>
        <taxon>malvids</taxon>
        <taxon>Brassicales</taxon>
        <taxon>Brassicaceae</taxon>
        <taxon>Brassiceae</taxon>
        <taxon>Brassica</taxon>
    </lineage>
</organism>
<reference evidence="1" key="1">
    <citation type="submission" date="2019-12" db="EMBL/GenBank/DDBJ databases">
        <title>Genome sequencing and annotation of Brassica cretica.</title>
        <authorList>
            <person name="Studholme D.J."/>
            <person name="Sarris P.F."/>
        </authorList>
    </citation>
    <scope>NUCLEOTIDE SEQUENCE</scope>
    <source>
        <strain evidence="1">PFS-001/15</strain>
        <tissue evidence="1">Leaf</tissue>
    </source>
</reference>
<proteinExistence type="predicted"/>
<dbReference type="Proteomes" id="UP000712281">
    <property type="component" value="Unassembled WGS sequence"/>
</dbReference>
<accession>A0A8S9I997</accession>
<evidence type="ECO:0000313" key="2">
    <source>
        <dbReference type="Proteomes" id="UP000712281"/>
    </source>
</evidence>
<dbReference type="EMBL" id="QGKW02001911">
    <property type="protein sequence ID" value="KAF2566350.1"/>
    <property type="molecule type" value="Genomic_DNA"/>
</dbReference>
<gene>
    <name evidence="1" type="ORF">F2Q68_00027132</name>
</gene>
<dbReference type="AlphaFoldDB" id="A0A8S9I997"/>